<sequence>MQFPNVRVAGFRSWLLVVLLCISCCTCQYMPEPLEDAVLRWNAPKASKYRSQRSREIHQRRNRRER</sequence>
<accession>A0A2M4DDI0</accession>
<protein>
    <submittedName>
        <fullName evidence="3">Putative secreted protein</fullName>
    </submittedName>
</protein>
<name>A0A2M4DDI0_ANODA</name>
<evidence type="ECO:0000256" key="1">
    <source>
        <dbReference type="SAM" id="MobiDB-lite"/>
    </source>
</evidence>
<proteinExistence type="predicted"/>
<keyword evidence="2" id="KW-0732">Signal</keyword>
<feature type="signal peptide" evidence="2">
    <location>
        <begin position="1"/>
        <end position="27"/>
    </location>
</feature>
<dbReference type="AlphaFoldDB" id="A0A2M4DDI0"/>
<dbReference type="EMBL" id="GGFL01011465">
    <property type="protein sequence ID" value="MBW75643.1"/>
    <property type="molecule type" value="Transcribed_RNA"/>
</dbReference>
<reference evidence="3" key="1">
    <citation type="submission" date="2018-01" db="EMBL/GenBank/DDBJ databases">
        <title>An insight into the sialome of Amazonian anophelines.</title>
        <authorList>
            <person name="Ribeiro J.M."/>
            <person name="Scarpassa V."/>
            <person name="Calvo E."/>
        </authorList>
    </citation>
    <scope>NUCLEOTIDE SEQUENCE</scope>
</reference>
<feature type="region of interest" description="Disordered" evidence="1">
    <location>
        <begin position="45"/>
        <end position="66"/>
    </location>
</feature>
<evidence type="ECO:0000256" key="2">
    <source>
        <dbReference type="SAM" id="SignalP"/>
    </source>
</evidence>
<evidence type="ECO:0000313" key="3">
    <source>
        <dbReference type="EMBL" id="MBW75643.1"/>
    </source>
</evidence>
<feature type="chain" id="PRO_5014759921" evidence="2">
    <location>
        <begin position="28"/>
        <end position="66"/>
    </location>
</feature>
<organism evidence="3">
    <name type="scientific">Anopheles darlingi</name>
    <name type="common">Mosquito</name>
    <dbReference type="NCBI Taxonomy" id="43151"/>
    <lineage>
        <taxon>Eukaryota</taxon>
        <taxon>Metazoa</taxon>
        <taxon>Ecdysozoa</taxon>
        <taxon>Arthropoda</taxon>
        <taxon>Hexapoda</taxon>
        <taxon>Insecta</taxon>
        <taxon>Pterygota</taxon>
        <taxon>Neoptera</taxon>
        <taxon>Endopterygota</taxon>
        <taxon>Diptera</taxon>
        <taxon>Nematocera</taxon>
        <taxon>Culicoidea</taxon>
        <taxon>Culicidae</taxon>
        <taxon>Anophelinae</taxon>
        <taxon>Anopheles</taxon>
    </lineage>
</organism>